<evidence type="ECO:0000256" key="2">
    <source>
        <dbReference type="ARBA" id="ARBA00023002"/>
    </source>
</evidence>
<gene>
    <name evidence="4" type="ORF">B0J13DRAFT_155234</name>
</gene>
<dbReference type="InterPro" id="IPR011032">
    <property type="entry name" value="GroES-like_sf"/>
</dbReference>
<dbReference type="Proteomes" id="UP000717696">
    <property type="component" value="Unassembled WGS sequence"/>
</dbReference>
<dbReference type="PANTHER" id="PTHR48106:SF18">
    <property type="entry name" value="QUINONE OXIDOREDUCTASE PIG3"/>
    <property type="match status" value="1"/>
</dbReference>
<keyword evidence="5" id="KW-1185">Reference proteome</keyword>
<comment type="caution">
    <text evidence="4">The sequence shown here is derived from an EMBL/GenBank/DDBJ whole genome shotgun (WGS) entry which is preliminary data.</text>
</comment>
<dbReference type="Gene3D" id="3.90.180.10">
    <property type="entry name" value="Medium-chain alcohol dehydrogenases, catalytic domain"/>
    <property type="match status" value="1"/>
</dbReference>
<accession>A0A9P9DNZ9</accession>
<evidence type="ECO:0000259" key="3">
    <source>
        <dbReference type="SMART" id="SM00829"/>
    </source>
</evidence>
<dbReference type="Gene3D" id="3.40.50.720">
    <property type="entry name" value="NAD(P)-binding Rossmann-like Domain"/>
    <property type="match status" value="1"/>
</dbReference>
<dbReference type="SUPFAM" id="SSF50129">
    <property type="entry name" value="GroES-like"/>
    <property type="match status" value="1"/>
</dbReference>
<proteinExistence type="predicted"/>
<dbReference type="Pfam" id="PF00107">
    <property type="entry name" value="ADH_zinc_N"/>
    <property type="match status" value="1"/>
</dbReference>
<dbReference type="EMBL" id="JAGMUU010000026">
    <property type="protein sequence ID" value="KAH7122006.1"/>
    <property type="molecule type" value="Genomic_DNA"/>
</dbReference>
<dbReference type="InterPro" id="IPR013149">
    <property type="entry name" value="ADH-like_C"/>
</dbReference>
<dbReference type="Pfam" id="PF08240">
    <property type="entry name" value="ADH_N"/>
    <property type="match status" value="1"/>
</dbReference>
<protein>
    <recommendedName>
        <fullName evidence="3">Enoyl reductase (ER) domain-containing protein</fullName>
    </recommendedName>
</protein>
<sequence length="335" mass="36805">MAAYMRGIDVQGGKGDSSALFINSKTPKPQPAEGQALVRIRAFGINRMDIIQRQGFYPLPAQAPTTLGVEFSGTIESFGPGDHSNFEMGNDVIGLAYGGAYAEYIVVSTRMLLHKPSFIDWVVGAGIPETWITATQALHLVLDFTKGKTILWHAGASGVSIAGIQLSRLAGATKIFATAGSKEKCDFITKELGVTAAFNYKTQNWAEEIIKHTDGNGVDYIVDFVGGSYFQQNLSAATRDGRIVILGTLGGDKAPEVDISQILYKRLRVEGSTLRSRDEEYQGRLRDKLEEYLPHFEAGRLKVHIDKVFPWEKVREAHDHIEESRNVGKVICIIS</sequence>
<name>A0A9P9DNZ9_9HYPO</name>
<dbReference type="OrthoDB" id="203908at2759"/>
<dbReference type="SMART" id="SM00829">
    <property type="entry name" value="PKS_ER"/>
    <property type="match status" value="1"/>
</dbReference>
<dbReference type="NCBIfam" id="TIGR02824">
    <property type="entry name" value="quinone_pig3"/>
    <property type="match status" value="1"/>
</dbReference>
<dbReference type="AlphaFoldDB" id="A0A9P9DNZ9"/>
<dbReference type="GO" id="GO:0016651">
    <property type="term" value="F:oxidoreductase activity, acting on NAD(P)H"/>
    <property type="evidence" value="ECO:0007669"/>
    <property type="project" value="TreeGrafter"/>
</dbReference>
<dbReference type="PANTHER" id="PTHR48106">
    <property type="entry name" value="QUINONE OXIDOREDUCTASE PIG3-RELATED"/>
    <property type="match status" value="1"/>
</dbReference>
<evidence type="ECO:0000313" key="4">
    <source>
        <dbReference type="EMBL" id="KAH7122006.1"/>
    </source>
</evidence>
<keyword evidence="2" id="KW-0560">Oxidoreductase</keyword>
<dbReference type="SUPFAM" id="SSF51735">
    <property type="entry name" value="NAD(P)-binding Rossmann-fold domains"/>
    <property type="match status" value="1"/>
</dbReference>
<organism evidence="4 5">
    <name type="scientific">Dactylonectria estremocensis</name>
    <dbReference type="NCBI Taxonomy" id="1079267"/>
    <lineage>
        <taxon>Eukaryota</taxon>
        <taxon>Fungi</taxon>
        <taxon>Dikarya</taxon>
        <taxon>Ascomycota</taxon>
        <taxon>Pezizomycotina</taxon>
        <taxon>Sordariomycetes</taxon>
        <taxon>Hypocreomycetidae</taxon>
        <taxon>Hypocreales</taxon>
        <taxon>Nectriaceae</taxon>
        <taxon>Dactylonectria</taxon>
    </lineage>
</organism>
<dbReference type="InterPro" id="IPR020843">
    <property type="entry name" value="ER"/>
</dbReference>
<reference evidence="4" key="1">
    <citation type="journal article" date="2021" name="Nat. Commun.">
        <title>Genetic determinants of endophytism in the Arabidopsis root mycobiome.</title>
        <authorList>
            <person name="Mesny F."/>
            <person name="Miyauchi S."/>
            <person name="Thiergart T."/>
            <person name="Pickel B."/>
            <person name="Atanasova L."/>
            <person name="Karlsson M."/>
            <person name="Huettel B."/>
            <person name="Barry K.W."/>
            <person name="Haridas S."/>
            <person name="Chen C."/>
            <person name="Bauer D."/>
            <person name="Andreopoulos W."/>
            <person name="Pangilinan J."/>
            <person name="LaButti K."/>
            <person name="Riley R."/>
            <person name="Lipzen A."/>
            <person name="Clum A."/>
            <person name="Drula E."/>
            <person name="Henrissat B."/>
            <person name="Kohler A."/>
            <person name="Grigoriev I.V."/>
            <person name="Martin F.M."/>
            <person name="Hacquard S."/>
        </authorList>
    </citation>
    <scope>NUCLEOTIDE SEQUENCE</scope>
    <source>
        <strain evidence="4">MPI-CAGE-AT-0021</strain>
    </source>
</reference>
<evidence type="ECO:0000256" key="1">
    <source>
        <dbReference type="ARBA" id="ARBA00022857"/>
    </source>
</evidence>
<dbReference type="CDD" id="cd05276">
    <property type="entry name" value="p53_inducible_oxidoreductase"/>
    <property type="match status" value="1"/>
</dbReference>
<dbReference type="InterPro" id="IPR036291">
    <property type="entry name" value="NAD(P)-bd_dom_sf"/>
</dbReference>
<feature type="domain" description="Enoyl reductase (ER)" evidence="3">
    <location>
        <begin position="15"/>
        <end position="332"/>
    </location>
</feature>
<evidence type="ECO:0000313" key="5">
    <source>
        <dbReference type="Proteomes" id="UP000717696"/>
    </source>
</evidence>
<dbReference type="GO" id="GO:0070402">
    <property type="term" value="F:NADPH binding"/>
    <property type="evidence" value="ECO:0007669"/>
    <property type="project" value="TreeGrafter"/>
</dbReference>
<keyword evidence="1" id="KW-0521">NADP</keyword>
<dbReference type="InterPro" id="IPR014189">
    <property type="entry name" value="Quinone_OxRdtase_PIG3"/>
</dbReference>
<dbReference type="InterPro" id="IPR013154">
    <property type="entry name" value="ADH-like_N"/>
</dbReference>